<dbReference type="AlphaFoldDB" id="J5Q746"/>
<protein>
    <submittedName>
        <fullName evidence="2">Uncharacterized protein</fullName>
    </submittedName>
</protein>
<dbReference type="EMBL" id="ALBS01000321">
    <property type="protein sequence ID" value="EJT45833.1"/>
    <property type="molecule type" value="Genomic_DNA"/>
</dbReference>
<evidence type="ECO:0000256" key="1">
    <source>
        <dbReference type="SAM" id="MobiDB-lite"/>
    </source>
</evidence>
<name>J5Q746_TRIAS</name>
<gene>
    <name evidence="2" type="ORF">A1Q1_05746</name>
</gene>
<feature type="region of interest" description="Disordered" evidence="1">
    <location>
        <begin position="158"/>
        <end position="181"/>
    </location>
</feature>
<dbReference type="GeneID" id="25989258"/>
<accession>J5Q746</accession>
<dbReference type="HOGENOM" id="CLU_937465_0_0_1"/>
<feature type="region of interest" description="Disordered" evidence="1">
    <location>
        <begin position="1"/>
        <end position="55"/>
    </location>
</feature>
<comment type="caution">
    <text evidence="2">The sequence shown here is derived from an EMBL/GenBank/DDBJ whole genome shotgun (WGS) entry which is preliminary data.</text>
</comment>
<proteinExistence type="predicted"/>
<dbReference type="VEuPathDB" id="FungiDB:A1Q1_05746"/>
<dbReference type="KEGG" id="tasa:A1Q1_05746"/>
<organism evidence="2 3">
    <name type="scientific">Trichosporon asahii var. asahii (strain ATCC 90039 / CBS 2479 / JCM 2466 / KCTC 7840 / NBRC 103889/ NCYC 2677 / UAMH 7654)</name>
    <name type="common">Yeast</name>
    <dbReference type="NCBI Taxonomy" id="1186058"/>
    <lineage>
        <taxon>Eukaryota</taxon>
        <taxon>Fungi</taxon>
        <taxon>Dikarya</taxon>
        <taxon>Basidiomycota</taxon>
        <taxon>Agaricomycotina</taxon>
        <taxon>Tremellomycetes</taxon>
        <taxon>Trichosporonales</taxon>
        <taxon>Trichosporonaceae</taxon>
        <taxon>Trichosporon</taxon>
    </lineage>
</organism>
<reference evidence="2 3" key="1">
    <citation type="journal article" date="2012" name="Eukaryot. Cell">
        <title>Draft genome sequence of CBS 2479, the standard type strain of Trichosporon asahii.</title>
        <authorList>
            <person name="Yang R.Y."/>
            <person name="Li H.T."/>
            <person name="Zhu H."/>
            <person name="Zhou G.P."/>
            <person name="Wang M."/>
            <person name="Wang L."/>
        </authorList>
    </citation>
    <scope>NUCLEOTIDE SEQUENCE [LARGE SCALE GENOMIC DNA]</scope>
    <source>
        <strain evidence="3">ATCC 90039 / CBS 2479 / JCM 2466 / KCTC 7840 / NCYC 2677 / UAMH 7654</strain>
    </source>
</reference>
<evidence type="ECO:0000313" key="3">
    <source>
        <dbReference type="Proteomes" id="UP000002748"/>
    </source>
</evidence>
<dbReference type="Proteomes" id="UP000002748">
    <property type="component" value="Unassembled WGS sequence"/>
</dbReference>
<sequence length="297" mass="31874">MPPVASPRVSHSNARSNVAPYQASPHKISDASPEGSGQRFVKPQGDKHTNNKAASAIDESPARNILTHIESGPGSALLLRLKEVERELPFPPVSQPPGTLRPDSRCFIGLKVNDISALVRWRHGQWAISSINARRAHISKTPAAALADCSQALFDAEARASKTSPQTAPEAGSSSVPTVSNTALVPRAPSTPSTATSALGSIATSQFNNVLFTVPDGVKEITLGLFIALVMQHNARRDDDFVQAYKSKRASFKLWLEQINAAIERGDVGFLDAQLDAGERDKQQKKWEGTAARPTCT</sequence>
<feature type="compositionally biased region" description="Polar residues" evidence="1">
    <location>
        <begin position="161"/>
        <end position="181"/>
    </location>
</feature>
<evidence type="ECO:0000313" key="2">
    <source>
        <dbReference type="EMBL" id="EJT45833.1"/>
    </source>
</evidence>
<dbReference type="RefSeq" id="XP_014176430.1">
    <property type="nucleotide sequence ID" value="XM_014320955.1"/>
</dbReference>